<keyword evidence="3" id="KW-0408">Iron</keyword>
<dbReference type="PANTHER" id="PTHR43105">
    <property type="entry name" value="RESPIRATORY NITRATE REDUCTASE"/>
    <property type="match status" value="1"/>
</dbReference>
<dbReference type="RefSeq" id="WP_011720581.1">
    <property type="nucleotide sequence ID" value="NC_008578.1"/>
</dbReference>
<protein>
    <submittedName>
        <fullName evidence="6">Assimilatory nitrate reductase (NADH) alpha subunit apoprotein</fullName>
        <ecNumber evidence="6">1.7.1.1</ecNumber>
    </submittedName>
</protein>
<dbReference type="GO" id="GO:0016020">
    <property type="term" value="C:membrane"/>
    <property type="evidence" value="ECO:0007669"/>
    <property type="project" value="TreeGrafter"/>
</dbReference>
<keyword evidence="1" id="KW-0004">4Fe-4S</keyword>
<dbReference type="GO" id="GO:0022904">
    <property type="term" value="P:respiratory electron transport chain"/>
    <property type="evidence" value="ECO:0007669"/>
    <property type="project" value="TreeGrafter"/>
</dbReference>
<evidence type="ECO:0000256" key="2">
    <source>
        <dbReference type="ARBA" id="ARBA00022723"/>
    </source>
</evidence>
<keyword evidence="6" id="KW-0560">Oxidoreductase</keyword>
<gene>
    <name evidence="6" type="ordered locus">Acel_1746</name>
</gene>
<dbReference type="SUPFAM" id="SSF50692">
    <property type="entry name" value="ADC-like"/>
    <property type="match status" value="1"/>
</dbReference>
<dbReference type="Gene3D" id="3.40.228.10">
    <property type="entry name" value="Dimethylsulfoxide Reductase, domain 2"/>
    <property type="match status" value="1"/>
</dbReference>
<keyword evidence="7" id="KW-1185">Reference proteome</keyword>
<accession>A0LVQ8</accession>
<dbReference type="Proteomes" id="UP000008221">
    <property type="component" value="Chromosome"/>
</dbReference>
<dbReference type="Gene3D" id="2.40.40.20">
    <property type="match status" value="1"/>
</dbReference>
<evidence type="ECO:0000256" key="3">
    <source>
        <dbReference type="ARBA" id="ARBA00023004"/>
    </source>
</evidence>
<dbReference type="Gene3D" id="2.20.25.90">
    <property type="entry name" value="ADC-like domains"/>
    <property type="match status" value="1"/>
</dbReference>
<dbReference type="KEGG" id="ace:Acel_1746"/>
<dbReference type="InterPro" id="IPR050123">
    <property type="entry name" value="Prok_molybdopt-oxidoreductase"/>
</dbReference>
<dbReference type="SUPFAM" id="SSF53706">
    <property type="entry name" value="Formate dehydrogenase/DMSO reductase, domains 1-3"/>
    <property type="match status" value="1"/>
</dbReference>
<dbReference type="HOGENOM" id="CLU_000422_13_4_11"/>
<feature type="domain" description="4Fe-4S Mo/W bis-MGD-type" evidence="5">
    <location>
        <begin position="17"/>
        <end position="69"/>
    </location>
</feature>
<dbReference type="eggNOG" id="COG0243">
    <property type="taxonomic scope" value="Bacteria"/>
</dbReference>
<keyword evidence="2" id="KW-0479">Metal-binding</keyword>
<dbReference type="InterPro" id="IPR009010">
    <property type="entry name" value="Asp_de-COase-like_dom_sf"/>
</dbReference>
<dbReference type="Pfam" id="PF00384">
    <property type="entry name" value="Molybdopterin"/>
    <property type="match status" value="1"/>
</dbReference>
<dbReference type="EMBL" id="CP000481">
    <property type="protein sequence ID" value="ABK53518.1"/>
    <property type="molecule type" value="Genomic_DNA"/>
</dbReference>
<evidence type="ECO:0000256" key="4">
    <source>
        <dbReference type="ARBA" id="ARBA00023014"/>
    </source>
</evidence>
<dbReference type="PANTHER" id="PTHR43105:SF10">
    <property type="entry name" value="NADH-QUINONE OXIDOREDUCTASE SUBUNIT G"/>
    <property type="match status" value="1"/>
</dbReference>
<evidence type="ECO:0000259" key="5">
    <source>
        <dbReference type="SMART" id="SM00926"/>
    </source>
</evidence>
<dbReference type="InterPro" id="IPR006656">
    <property type="entry name" value="Mopterin_OxRdtase"/>
</dbReference>
<organism evidence="6 7">
    <name type="scientific">Acidothermus cellulolyticus (strain ATCC 43068 / DSM 8971 / 11B)</name>
    <dbReference type="NCBI Taxonomy" id="351607"/>
    <lineage>
        <taxon>Bacteria</taxon>
        <taxon>Bacillati</taxon>
        <taxon>Actinomycetota</taxon>
        <taxon>Actinomycetes</taxon>
        <taxon>Acidothermales</taxon>
        <taxon>Acidothermaceae</taxon>
        <taxon>Acidothermus</taxon>
    </lineage>
</organism>
<proteinExistence type="predicted"/>
<evidence type="ECO:0000256" key="1">
    <source>
        <dbReference type="ARBA" id="ARBA00022485"/>
    </source>
</evidence>
<dbReference type="CDD" id="cd00508">
    <property type="entry name" value="MopB_CT_Fdh-Nap-like"/>
    <property type="match status" value="1"/>
</dbReference>
<name>A0LVQ8_ACIC1</name>
<evidence type="ECO:0000313" key="6">
    <source>
        <dbReference type="EMBL" id="ABK53518.1"/>
    </source>
</evidence>
<dbReference type="InParanoid" id="A0LVQ8"/>
<dbReference type="GO" id="GO:0003954">
    <property type="term" value="F:NADH dehydrogenase activity"/>
    <property type="evidence" value="ECO:0007669"/>
    <property type="project" value="TreeGrafter"/>
</dbReference>
<dbReference type="GO" id="GO:0046872">
    <property type="term" value="F:metal ion binding"/>
    <property type="evidence" value="ECO:0007669"/>
    <property type="project" value="UniProtKB-KW"/>
</dbReference>
<keyword evidence="4" id="KW-0411">Iron-sulfur</keyword>
<dbReference type="Pfam" id="PF04879">
    <property type="entry name" value="Molybdop_Fe4S4"/>
    <property type="match status" value="1"/>
</dbReference>
<dbReference type="EC" id="1.7.1.1" evidence="6"/>
<dbReference type="Gene3D" id="3.40.50.740">
    <property type="match status" value="1"/>
</dbReference>
<evidence type="ECO:0000313" key="7">
    <source>
        <dbReference type="Proteomes" id="UP000008221"/>
    </source>
</evidence>
<dbReference type="GO" id="GO:0009703">
    <property type="term" value="F:nitrate reductase (NADH) activity"/>
    <property type="evidence" value="ECO:0007669"/>
    <property type="project" value="UniProtKB-EC"/>
</dbReference>
<dbReference type="OrthoDB" id="7376058at2"/>
<dbReference type="GO" id="GO:0043546">
    <property type="term" value="F:molybdopterin cofactor binding"/>
    <property type="evidence" value="ECO:0007669"/>
    <property type="project" value="InterPro"/>
</dbReference>
<dbReference type="AlphaFoldDB" id="A0LVQ8"/>
<sequence>MRRVRTYPAPAALTADPQGVATHCPYCALQCGMWIRSTEHGVEISGRDFPTNRGQLCRKGWTAGELLDSAERLRIPLVRDSREEALRPATWDDALDRIADAFTGLQRAYGNDAVAIFGGGGLTNETAYLLGKFARVALKTRMIDYNGRFCMSAAATAMRKAFGLDRGLPFPLDDIAGTDLLILAGVNTAETMPVLVRHLDELRASGGRIVVIDPRRTPTAALADVVVQPVPGTDVALAYGLLFGAIRAGLTDGEFIAERTVGFADVRATAMGYWPERVELLTGVSVAQLDELIHELALARTTILLTGRGVEQQVHGSAAVLAYINLMLALGRIGRPYCGYGSVTGQGNGQGGREHGQKADQLPGYRRIDDPEARAHVAQVWGIAPGDLPGPGVDAVTLLTDPDTDVHGMLVIGSNPVVSAPNAQLAEKRLRSLDFLAVVDIVLSETAELADVVLPTTQWAEETGTMTNLEGRVLLRQKALDPPAGVLTDIEILHQLARRLGHASGFPTDSRQVFDELRQASRGGVADYSGIDYERIAAENGIFWPCSEPAGIGSPRLFLAGFATPDGRARFVDVAADLDADCPDAAFPFYLTTGRLMDHYQSGAQTRRIASLRRASPEPFAEVHTATARSLGISDGERVRIVTRQGSVILPARLTTTIREDTIFVPFHWGGSGRANTVTTNAVDSTCGMPAFKLTAARVEAVRE</sequence>
<dbReference type="InterPro" id="IPR006657">
    <property type="entry name" value="MoPterin_dinucl-bd_dom"/>
</dbReference>
<dbReference type="SMART" id="SM00926">
    <property type="entry name" value="Molybdop_Fe4S4"/>
    <property type="match status" value="1"/>
</dbReference>
<dbReference type="STRING" id="351607.Acel_1746"/>
<reference evidence="6 7" key="1">
    <citation type="journal article" date="2009" name="Genome Res.">
        <title>Complete genome of the cellulolytic thermophile Acidothermus cellulolyticus 11B provides insights into its ecophysiological and evolutionary adaptations.</title>
        <authorList>
            <person name="Barabote R.D."/>
            <person name="Xie G."/>
            <person name="Leu D.H."/>
            <person name="Normand P."/>
            <person name="Necsulea A."/>
            <person name="Daubin V."/>
            <person name="Medigue C."/>
            <person name="Adney W.S."/>
            <person name="Xu X.C."/>
            <person name="Lapidus A."/>
            <person name="Parales R.E."/>
            <person name="Detter C."/>
            <person name="Pujic P."/>
            <person name="Bruce D."/>
            <person name="Lavire C."/>
            <person name="Challacombe J.F."/>
            <person name="Brettin T.S."/>
            <person name="Berry A.M."/>
        </authorList>
    </citation>
    <scope>NUCLEOTIDE SEQUENCE [LARGE SCALE GENOMIC DNA]</scope>
    <source>
        <strain evidence="7">ATCC 43068 / DSM 8971 / 11B</strain>
    </source>
</reference>
<dbReference type="Pfam" id="PF01568">
    <property type="entry name" value="Molydop_binding"/>
    <property type="match status" value="1"/>
</dbReference>
<dbReference type="InterPro" id="IPR006963">
    <property type="entry name" value="Mopterin_OxRdtase_4Fe-4S_dom"/>
</dbReference>
<dbReference type="GO" id="GO:0051539">
    <property type="term" value="F:4 iron, 4 sulfur cluster binding"/>
    <property type="evidence" value="ECO:0007669"/>
    <property type="project" value="UniProtKB-KW"/>
</dbReference>